<evidence type="ECO:0000313" key="7">
    <source>
        <dbReference type="Proteomes" id="UP001054945"/>
    </source>
</evidence>
<evidence type="ECO:0000256" key="1">
    <source>
        <dbReference type="ARBA" id="ARBA00004141"/>
    </source>
</evidence>
<feature type="transmembrane region" description="Helical" evidence="5">
    <location>
        <begin position="30"/>
        <end position="49"/>
    </location>
</feature>
<evidence type="ECO:0000256" key="4">
    <source>
        <dbReference type="ARBA" id="ARBA00023136"/>
    </source>
</evidence>
<sequence>MGIPVGNIAGSPLSGFLSSIGTLGGWPSTFYLFGSFGCIWFVFWCILVYESPEEHPTISKEELLHIQQNKNEKPKNGLAPNYCCSSTSFVDPCVSGIPTEIRIEWVESGKQGSESMSLSVCLKHPRAMTRSSKCSFIKLNIVAVLYVERHLELITWDVLLMSNPLYTNKFTQKPR</sequence>
<dbReference type="GO" id="GO:0016324">
    <property type="term" value="C:apical plasma membrane"/>
    <property type="evidence" value="ECO:0007669"/>
    <property type="project" value="TreeGrafter"/>
</dbReference>
<protein>
    <submittedName>
        <fullName evidence="6">Sialin</fullName>
    </submittedName>
</protein>
<evidence type="ECO:0000256" key="2">
    <source>
        <dbReference type="ARBA" id="ARBA00022692"/>
    </source>
</evidence>
<reference evidence="6 7" key="1">
    <citation type="submission" date="2021-06" db="EMBL/GenBank/DDBJ databases">
        <title>Caerostris extrusa draft genome.</title>
        <authorList>
            <person name="Kono N."/>
            <person name="Arakawa K."/>
        </authorList>
    </citation>
    <scope>NUCLEOTIDE SEQUENCE [LARGE SCALE GENOMIC DNA]</scope>
</reference>
<comment type="caution">
    <text evidence="6">The sequence shown here is derived from an EMBL/GenBank/DDBJ whole genome shotgun (WGS) entry which is preliminary data.</text>
</comment>
<dbReference type="InterPro" id="IPR011701">
    <property type="entry name" value="MFS"/>
</dbReference>
<keyword evidence="7" id="KW-1185">Reference proteome</keyword>
<keyword evidence="2 5" id="KW-0812">Transmembrane</keyword>
<evidence type="ECO:0000256" key="3">
    <source>
        <dbReference type="ARBA" id="ARBA00022989"/>
    </source>
</evidence>
<accession>A0AAV4S9I4</accession>
<dbReference type="EMBL" id="BPLR01009075">
    <property type="protein sequence ID" value="GIY29447.1"/>
    <property type="molecule type" value="Genomic_DNA"/>
</dbReference>
<organism evidence="6 7">
    <name type="scientific">Caerostris extrusa</name>
    <name type="common">Bark spider</name>
    <name type="synonym">Caerostris bankana</name>
    <dbReference type="NCBI Taxonomy" id="172846"/>
    <lineage>
        <taxon>Eukaryota</taxon>
        <taxon>Metazoa</taxon>
        <taxon>Ecdysozoa</taxon>
        <taxon>Arthropoda</taxon>
        <taxon>Chelicerata</taxon>
        <taxon>Arachnida</taxon>
        <taxon>Araneae</taxon>
        <taxon>Araneomorphae</taxon>
        <taxon>Entelegynae</taxon>
        <taxon>Araneoidea</taxon>
        <taxon>Araneidae</taxon>
        <taxon>Caerostris</taxon>
    </lineage>
</organism>
<dbReference type="PANTHER" id="PTHR11662">
    <property type="entry name" value="SOLUTE CARRIER FAMILY 17"/>
    <property type="match status" value="1"/>
</dbReference>
<dbReference type="InterPro" id="IPR050382">
    <property type="entry name" value="MFS_Na/Anion_cotransporter"/>
</dbReference>
<keyword evidence="3 5" id="KW-1133">Transmembrane helix</keyword>
<dbReference type="PANTHER" id="PTHR11662:SF399">
    <property type="entry name" value="FI19708P1-RELATED"/>
    <property type="match status" value="1"/>
</dbReference>
<evidence type="ECO:0000256" key="5">
    <source>
        <dbReference type="SAM" id="Phobius"/>
    </source>
</evidence>
<dbReference type="Proteomes" id="UP001054945">
    <property type="component" value="Unassembled WGS sequence"/>
</dbReference>
<name>A0AAV4S9I4_CAEEX</name>
<evidence type="ECO:0000313" key="6">
    <source>
        <dbReference type="EMBL" id="GIY29447.1"/>
    </source>
</evidence>
<dbReference type="InterPro" id="IPR036259">
    <property type="entry name" value="MFS_trans_sf"/>
</dbReference>
<dbReference type="GO" id="GO:0006820">
    <property type="term" value="P:monoatomic anion transport"/>
    <property type="evidence" value="ECO:0007669"/>
    <property type="project" value="TreeGrafter"/>
</dbReference>
<comment type="subcellular location">
    <subcellularLocation>
        <location evidence="1">Membrane</location>
        <topology evidence="1">Multi-pass membrane protein</topology>
    </subcellularLocation>
</comment>
<proteinExistence type="predicted"/>
<dbReference type="Pfam" id="PF07690">
    <property type="entry name" value="MFS_1"/>
    <property type="match status" value="1"/>
</dbReference>
<keyword evidence="4 5" id="KW-0472">Membrane</keyword>
<dbReference type="AlphaFoldDB" id="A0AAV4S9I4"/>
<dbReference type="SUPFAM" id="SSF103473">
    <property type="entry name" value="MFS general substrate transporter"/>
    <property type="match status" value="1"/>
</dbReference>
<gene>
    <name evidence="6" type="primary">SLC17A5_10</name>
    <name evidence="6" type="ORF">CEXT_264471</name>
</gene>
<dbReference type="GO" id="GO:0022857">
    <property type="term" value="F:transmembrane transporter activity"/>
    <property type="evidence" value="ECO:0007669"/>
    <property type="project" value="InterPro"/>
</dbReference>
<dbReference type="Gene3D" id="1.20.1250.20">
    <property type="entry name" value="MFS general substrate transporter like domains"/>
    <property type="match status" value="1"/>
</dbReference>